<comment type="caution">
    <text evidence="4">The sequence shown here is derived from an EMBL/GenBank/DDBJ whole genome shotgun (WGS) entry which is preliminary data.</text>
</comment>
<dbReference type="SUPFAM" id="SSF50685">
    <property type="entry name" value="Barwin-like endoglucanases"/>
    <property type="match status" value="1"/>
</dbReference>
<evidence type="ECO:0000259" key="3">
    <source>
        <dbReference type="Pfam" id="PF06725"/>
    </source>
</evidence>
<feature type="domain" description="3D" evidence="3">
    <location>
        <begin position="144"/>
        <end position="205"/>
    </location>
</feature>
<dbReference type="RefSeq" id="WP_171650337.1">
    <property type="nucleotide sequence ID" value="NZ_WHOD01000013.1"/>
</dbReference>
<evidence type="ECO:0000256" key="2">
    <source>
        <dbReference type="SAM" id="MobiDB-lite"/>
    </source>
</evidence>
<feature type="region of interest" description="Disordered" evidence="2">
    <location>
        <begin position="42"/>
        <end position="78"/>
    </location>
</feature>
<reference evidence="4" key="1">
    <citation type="submission" date="2019-10" db="EMBL/GenBank/DDBJ databases">
        <title>Description of Paenibacillus glebae sp. nov.</title>
        <authorList>
            <person name="Carlier A."/>
            <person name="Qi S."/>
        </authorList>
    </citation>
    <scope>NUCLEOTIDE SEQUENCE</scope>
    <source>
        <strain evidence="4">LMG 31456</strain>
    </source>
</reference>
<protein>
    <recommendedName>
        <fullName evidence="3">3D domain-containing protein</fullName>
    </recommendedName>
</protein>
<dbReference type="PANTHER" id="PTHR39160:SF4">
    <property type="entry name" value="RESUSCITATION-PROMOTING FACTOR RPFB"/>
    <property type="match status" value="1"/>
</dbReference>
<evidence type="ECO:0000313" key="5">
    <source>
        <dbReference type="Proteomes" id="UP000641588"/>
    </source>
</evidence>
<organism evidence="4 5">
    <name type="scientific">Paenibacillus foliorum</name>
    <dbReference type="NCBI Taxonomy" id="2654974"/>
    <lineage>
        <taxon>Bacteria</taxon>
        <taxon>Bacillati</taxon>
        <taxon>Bacillota</taxon>
        <taxon>Bacilli</taxon>
        <taxon>Bacillales</taxon>
        <taxon>Paenibacillaceae</taxon>
        <taxon>Paenibacillus</taxon>
    </lineage>
</organism>
<dbReference type="InterPro" id="IPR036908">
    <property type="entry name" value="RlpA-like_sf"/>
</dbReference>
<dbReference type="Pfam" id="PF06725">
    <property type="entry name" value="3D"/>
    <property type="match status" value="1"/>
</dbReference>
<proteinExistence type="predicted"/>
<dbReference type="Proteomes" id="UP000641588">
    <property type="component" value="Unassembled WGS sequence"/>
</dbReference>
<gene>
    <name evidence="4" type="ORF">GC093_02725</name>
</gene>
<evidence type="ECO:0000256" key="1">
    <source>
        <dbReference type="ARBA" id="ARBA00022729"/>
    </source>
</evidence>
<evidence type="ECO:0000313" key="4">
    <source>
        <dbReference type="EMBL" id="NOU92150.1"/>
    </source>
</evidence>
<accession>A0A972GLC7</accession>
<sequence>MLPKAVNHAKWIFLISVLLVLFLLFVQEQRDQVSTATQMYPELNREQEQARDPVSRIQDQDPKSNETRAVSTVSSNLRAENKQKTNKYNILPNLNQDLSRLKAVEVVATGYYAGKESTGKNPGHPEYGVTYSGMKVKRNKNSLSTIAADPKVFPIGTVLWIPGYGYGVVADTGGAIKGNRIDLYFETKDQVYKEWGKKTLNVFIVKQGGGKITEVMWNQLQDEILF</sequence>
<dbReference type="Gene3D" id="2.40.40.10">
    <property type="entry name" value="RlpA-like domain"/>
    <property type="match status" value="1"/>
</dbReference>
<feature type="compositionally biased region" description="Basic and acidic residues" evidence="2">
    <location>
        <begin position="43"/>
        <end position="66"/>
    </location>
</feature>
<dbReference type="CDD" id="cd22786">
    <property type="entry name" value="DPBB_YuiC-like"/>
    <property type="match status" value="1"/>
</dbReference>
<keyword evidence="1" id="KW-0732">Signal</keyword>
<dbReference type="GO" id="GO:0004553">
    <property type="term" value="F:hydrolase activity, hydrolyzing O-glycosyl compounds"/>
    <property type="evidence" value="ECO:0007669"/>
    <property type="project" value="InterPro"/>
</dbReference>
<dbReference type="InterPro" id="IPR010611">
    <property type="entry name" value="3D_dom"/>
</dbReference>
<name>A0A972GLC7_9BACL</name>
<dbReference type="InterPro" id="IPR051933">
    <property type="entry name" value="Resuscitation_pf_RpfB"/>
</dbReference>
<dbReference type="PANTHER" id="PTHR39160">
    <property type="entry name" value="CELL WALL-BINDING PROTEIN YOCH"/>
    <property type="match status" value="1"/>
</dbReference>
<keyword evidence="5" id="KW-1185">Reference proteome</keyword>
<dbReference type="GO" id="GO:0009254">
    <property type="term" value="P:peptidoglycan turnover"/>
    <property type="evidence" value="ECO:0007669"/>
    <property type="project" value="InterPro"/>
</dbReference>
<dbReference type="AlphaFoldDB" id="A0A972GLC7"/>
<dbReference type="GO" id="GO:0019867">
    <property type="term" value="C:outer membrane"/>
    <property type="evidence" value="ECO:0007669"/>
    <property type="project" value="InterPro"/>
</dbReference>
<dbReference type="EMBL" id="WHOD01000013">
    <property type="protein sequence ID" value="NOU92150.1"/>
    <property type="molecule type" value="Genomic_DNA"/>
</dbReference>
<feature type="compositionally biased region" description="Polar residues" evidence="2">
    <location>
        <begin position="67"/>
        <end position="78"/>
    </location>
</feature>